<name>A0A9X9A6Z8_BACCE</name>
<reference evidence="1 2" key="1">
    <citation type="journal article" date="2019" name="Environ. Microbiol.">
        <title>An active ?-lactamase is a part of an orchestrated cell wall stress resistance network of Bacillus subtilis and related rhizosphere species.</title>
        <authorList>
            <person name="Bucher T."/>
            <person name="Keren-Paz A."/>
            <person name="Hausser J."/>
            <person name="Olender T."/>
            <person name="Cytryn E."/>
            <person name="Kolodkin-Gal I."/>
        </authorList>
    </citation>
    <scope>NUCLEOTIDE SEQUENCE [LARGE SCALE GENOMIC DNA]</scope>
    <source>
        <strain evidence="1 2">I32</strain>
    </source>
</reference>
<feature type="non-terminal residue" evidence="1">
    <location>
        <position position="1"/>
    </location>
</feature>
<dbReference type="EMBL" id="SZOH01001395">
    <property type="protein sequence ID" value="TKJ01120.1"/>
    <property type="molecule type" value="Genomic_DNA"/>
</dbReference>
<sequence length="74" mass="8898">ELAVGECISLQYVCSYVKRYTKRRILPYFSQHIWKMAVTEYMTFLCYIGVLRKVGTYTYRKIRDAVMLKTEEEI</sequence>
<dbReference type="AlphaFoldDB" id="A0A9X9A6Z8"/>
<dbReference type="Proteomes" id="UP000308444">
    <property type="component" value="Unassembled WGS sequence"/>
</dbReference>
<feature type="non-terminal residue" evidence="1">
    <location>
        <position position="74"/>
    </location>
</feature>
<evidence type="ECO:0000313" key="1">
    <source>
        <dbReference type="EMBL" id="TKJ01120.1"/>
    </source>
</evidence>
<accession>A0A9X9A6Z8</accession>
<organism evidence="1 2">
    <name type="scientific">Bacillus cereus</name>
    <dbReference type="NCBI Taxonomy" id="1396"/>
    <lineage>
        <taxon>Bacteria</taxon>
        <taxon>Bacillati</taxon>
        <taxon>Bacillota</taxon>
        <taxon>Bacilli</taxon>
        <taxon>Bacillales</taxon>
        <taxon>Bacillaceae</taxon>
        <taxon>Bacillus</taxon>
        <taxon>Bacillus cereus group</taxon>
    </lineage>
</organism>
<protein>
    <submittedName>
        <fullName evidence="1">Competence protein</fullName>
    </submittedName>
</protein>
<comment type="caution">
    <text evidence="1">The sequence shown here is derived from an EMBL/GenBank/DDBJ whole genome shotgun (WGS) entry which is preliminary data.</text>
</comment>
<evidence type="ECO:0000313" key="2">
    <source>
        <dbReference type="Proteomes" id="UP000308444"/>
    </source>
</evidence>
<proteinExistence type="predicted"/>
<gene>
    <name evidence="1" type="ORF">FC695_19950</name>
</gene>